<evidence type="ECO:0000256" key="9">
    <source>
        <dbReference type="ARBA" id="ARBA00023224"/>
    </source>
</evidence>
<keyword evidence="5 10" id="KW-0297">G-protein coupled receptor</keyword>
<dbReference type="Gene3D" id="1.10.1220.70">
    <property type="match status" value="1"/>
</dbReference>
<feature type="transmembrane region" description="Helical" evidence="12">
    <location>
        <begin position="30"/>
        <end position="57"/>
    </location>
</feature>
<dbReference type="GO" id="GO:0005886">
    <property type="term" value="C:plasma membrane"/>
    <property type="evidence" value="ECO:0007669"/>
    <property type="project" value="UniProtKB-SubCell"/>
</dbReference>
<evidence type="ECO:0000256" key="5">
    <source>
        <dbReference type="ARBA" id="ARBA00023040"/>
    </source>
</evidence>
<dbReference type="Pfam" id="PF00001">
    <property type="entry name" value="7tm_1"/>
    <property type="match status" value="1"/>
</dbReference>
<keyword evidence="6 12" id="KW-0472">Membrane</keyword>
<accession>A0AAU9W9I5</accession>
<comment type="subcellular location">
    <subcellularLocation>
        <location evidence="1">Cell membrane</location>
        <topology evidence="1">Multi-pass membrane protein</topology>
    </subcellularLocation>
</comment>
<evidence type="ECO:0000259" key="13">
    <source>
        <dbReference type="PROSITE" id="PS50262"/>
    </source>
</evidence>
<feature type="compositionally biased region" description="Low complexity" evidence="11">
    <location>
        <begin position="1"/>
        <end position="13"/>
    </location>
</feature>
<reference evidence="14 15" key="1">
    <citation type="submission" date="2022-05" db="EMBL/GenBank/DDBJ databases">
        <authorList>
            <consortium name="Genoscope - CEA"/>
            <person name="William W."/>
        </authorList>
    </citation>
    <scope>NUCLEOTIDE SEQUENCE [LARGE SCALE GENOMIC DNA]</scope>
</reference>
<sequence>MSAMNNTSANNNSEEYKSTSSMDFPSKPEAIVWCSVFILAAILIVVGNLLTIVLFVVNQRLRKKSLFLVINMAVADLMLGAVTLPLYIYWVGKHHYQLWSGRMSQLFFYCYTIADNISMVSSLITATFMSCERFYAIYRPFRHRTLSVRAYCIVIIVVWTLASLDTIFLIANLSKYYSLVWLSICIVSIILICGCNIAIRRKCFVAISFVNVSNAFVNPVVYAYRVPEFRQALARCCKIRRIVNTED</sequence>
<keyword evidence="15" id="KW-1185">Reference proteome</keyword>
<dbReference type="AlphaFoldDB" id="A0AAU9W9I5"/>
<gene>
    <name evidence="14" type="ORF">PMEA_00001654</name>
</gene>
<keyword evidence="8" id="KW-0325">Glycoprotein</keyword>
<evidence type="ECO:0000256" key="2">
    <source>
        <dbReference type="ARBA" id="ARBA00022475"/>
    </source>
</evidence>
<evidence type="ECO:0000256" key="8">
    <source>
        <dbReference type="ARBA" id="ARBA00023180"/>
    </source>
</evidence>
<organism evidence="14 15">
    <name type="scientific">Pocillopora meandrina</name>
    <dbReference type="NCBI Taxonomy" id="46732"/>
    <lineage>
        <taxon>Eukaryota</taxon>
        <taxon>Metazoa</taxon>
        <taxon>Cnidaria</taxon>
        <taxon>Anthozoa</taxon>
        <taxon>Hexacorallia</taxon>
        <taxon>Scleractinia</taxon>
        <taxon>Astrocoeniina</taxon>
        <taxon>Pocilloporidae</taxon>
        <taxon>Pocillopora</taxon>
    </lineage>
</organism>
<keyword evidence="9 10" id="KW-0807">Transducer</keyword>
<evidence type="ECO:0000256" key="3">
    <source>
        <dbReference type="ARBA" id="ARBA00022692"/>
    </source>
</evidence>
<feature type="region of interest" description="Disordered" evidence="11">
    <location>
        <begin position="1"/>
        <end position="23"/>
    </location>
</feature>
<evidence type="ECO:0000256" key="10">
    <source>
        <dbReference type="RuleBase" id="RU000688"/>
    </source>
</evidence>
<protein>
    <recommendedName>
        <fullName evidence="13">G-protein coupled receptors family 1 profile domain-containing protein</fullName>
    </recommendedName>
</protein>
<dbReference type="PANTHER" id="PTHR24246:SF27">
    <property type="entry name" value="ADENOSINE RECEPTOR, ISOFORM A"/>
    <property type="match status" value="1"/>
</dbReference>
<dbReference type="SUPFAM" id="SSF81321">
    <property type="entry name" value="Family A G protein-coupled receptor-like"/>
    <property type="match status" value="1"/>
</dbReference>
<dbReference type="InterPro" id="IPR000276">
    <property type="entry name" value="GPCR_Rhodpsn"/>
</dbReference>
<dbReference type="PROSITE" id="PS00237">
    <property type="entry name" value="G_PROTEIN_RECEP_F1_1"/>
    <property type="match status" value="1"/>
</dbReference>
<dbReference type="PRINTS" id="PR00237">
    <property type="entry name" value="GPCRRHODOPSN"/>
</dbReference>
<evidence type="ECO:0000313" key="14">
    <source>
        <dbReference type="EMBL" id="CAH3106690.1"/>
    </source>
</evidence>
<dbReference type="GO" id="GO:0004930">
    <property type="term" value="F:G protein-coupled receptor activity"/>
    <property type="evidence" value="ECO:0007669"/>
    <property type="project" value="UniProtKB-KW"/>
</dbReference>
<name>A0AAU9W9I5_9CNID</name>
<evidence type="ECO:0000256" key="6">
    <source>
        <dbReference type="ARBA" id="ARBA00023136"/>
    </source>
</evidence>
<dbReference type="PANTHER" id="PTHR24246">
    <property type="entry name" value="OLFACTORY RECEPTOR AND ADENOSINE RECEPTOR"/>
    <property type="match status" value="1"/>
</dbReference>
<feature type="non-terminal residue" evidence="14">
    <location>
        <position position="247"/>
    </location>
</feature>
<dbReference type="EMBL" id="CALNXJ010000010">
    <property type="protein sequence ID" value="CAH3106690.1"/>
    <property type="molecule type" value="Genomic_DNA"/>
</dbReference>
<feature type="transmembrane region" description="Helical" evidence="12">
    <location>
        <begin position="176"/>
        <end position="199"/>
    </location>
</feature>
<feature type="domain" description="G-protein coupled receptors family 1 profile" evidence="13">
    <location>
        <begin position="47"/>
        <end position="247"/>
    </location>
</feature>
<feature type="transmembrane region" description="Helical" evidence="12">
    <location>
        <begin position="106"/>
        <end position="129"/>
    </location>
</feature>
<comment type="similarity">
    <text evidence="10">Belongs to the G-protein coupled receptor 1 family.</text>
</comment>
<evidence type="ECO:0000313" key="15">
    <source>
        <dbReference type="Proteomes" id="UP001159428"/>
    </source>
</evidence>
<feature type="transmembrane region" description="Helical" evidence="12">
    <location>
        <begin position="150"/>
        <end position="170"/>
    </location>
</feature>
<evidence type="ECO:0000256" key="7">
    <source>
        <dbReference type="ARBA" id="ARBA00023170"/>
    </source>
</evidence>
<evidence type="ECO:0000256" key="11">
    <source>
        <dbReference type="SAM" id="MobiDB-lite"/>
    </source>
</evidence>
<keyword evidence="7 10" id="KW-0675">Receptor</keyword>
<feature type="transmembrane region" description="Helical" evidence="12">
    <location>
        <begin position="66"/>
        <end position="90"/>
    </location>
</feature>
<comment type="caution">
    <text evidence="14">The sequence shown here is derived from an EMBL/GenBank/DDBJ whole genome shotgun (WGS) entry which is preliminary data.</text>
</comment>
<keyword evidence="3 10" id="KW-0812">Transmembrane</keyword>
<dbReference type="PROSITE" id="PS50262">
    <property type="entry name" value="G_PROTEIN_RECEP_F1_2"/>
    <property type="match status" value="1"/>
</dbReference>
<dbReference type="Proteomes" id="UP001159428">
    <property type="component" value="Unassembled WGS sequence"/>
</dbReference>
<keyword evidence="2" id="KW-1003">Cell membrane</keyword>
<keyword evidence="4 12" id="KW-1133">Transmembrane helix</keyword>
<dbReference type="Gene3D" id="1.20.1070.10">
    <property type="entry name" value="Rhodopsin 7-helix transmembrane proteins"/>
    <property type="match status" value="1"/>
</dbReference>
<evidence type="ECO:0000256" key="12">
    <source>
        <dbReference type="SAM" id="Phobius"/>
    </source>
</evidence>
<proteinExistence type="inferred from homology"/>
<dbReference type="InterPro" id="IPR017452">
    <property type="entry name" value="GPCR_Rhodpsn_7TM"/>
</dbReference>
<evidence type="ECO:0000256" key="4">
    <source>
        <dbReference type="ARBA" id="ARBA00022989"/>
    </source>
</evidence>
<evidence type="ECO:0000256" key="1">
    <source>
        <dbReference type="ARBA" id="ARBA00004651"/>
    </source>
</evidence>
<dbReference type="CDD" id="cd00637">
    <property type="entry name" value="7tm_classA_rhodopsin-like"/>
    <property type="match status" value="1"/>
</dbReference>